<reference evidence="2 3" key="1">
    <citation type="submission" date="2018-01" db="EMBL/GenBank/DDBJ databases">
        <title>G. obscuriglobus.</title>
        <authorList>
            <person name="Franke J."/>
            <person name="Blomberg W."/>
            <person name="Selmecki A."/>
        </authorList>
    </citation>
    <scope>NUCLEOTIDE SEQUENCE [LARGE SCALE GENOMIC DNA]</scope>
    <source>
        <strain evidence="2 3">DSM 5831</strain>
    </source>
</reference>
<dbReference type="Proteomes" id="UP000245802">
    <property type="component" value="Chromosome"/>
</dbReference>
<keyword evidence="3" id="KW-1185">Reference proteome</keyword>
<evidence type="ECO:0000313" key="3">
    <source>
        <dbReference type="Proteomes" id="UP000245802"/>
    </source>
</evidence>
<dbReference type="KEGG" id="gog:C1280_09305"/>
<proteinExistence type="predicted"/>
<dbReference type="EMBL" id="CP025958">
    <property type="protein sequence ID" value="AWM37200.1"/>
    <property type="molecule type" value="Genomic_DNA"/>
</dbReference>
<name>A0A2Z3H832_9BACT</name>
<evidence type="ECO:0000256" key="1">
    <source>
        <dbReference type="SAM" id="MobiDB-lite"/>
    </source>
</evidence>
<evidence type="ECO:0000313" key="2">
    <source>
        <dbReference type="EMBL" id="AWM37200.1"/>
    </source>
</evidence>
<organism evidence="2 3">
    <name type="scientific">Gemmata obscuriglobus</name>
    <dbReference type="NCBI Taxonomy" id="114"/>
    <lineage>
        <taxon>Bacteria</taxon>
        <taxon>Pseudomonadati</taxon>
        <taxon>Planctomycetota</taxon>
        <taxon>Planctomycetia</taxon>
        <taxon>Gemmatales</taxon>
        <taxon>Gemmataceae</taxon>
        <taxon>Gemmata</taxon>
    </lineage>
</organism>
<gene>
    <name evidence="2" type="ORF">C1280_09305</name>
</gene>
<protein>
    <submittedName>
        <fullName evidence="2">Uncharacterized protein</fullName>
    </submittedName>
</protein>
<sequence length="67" mass="6427">MSAFAFTLGSDFASLRVSPETAAGAGVAAAAAPLPPLLLTPPALPPLPEPASPSDFPPPPGFSGASG</sequence>
<feature type="region of interest" description="Disordered" evidence="1">
    <location>
        <begin position="41"/>
        <end position="67"/>
    </location>
</feature>
<accession>A0A2Z3H832</accession>
<feature type="compositionally biased region" description="Pro residues" evidence="1">
    <location>
        <begin position="41"/>
        <end position="61"/>
    </location>
</feature>
<dbReference type="AlphaFoldDB" id="A0A2Z3H832"/>